<evidence type="ECO:0000313" key="3">
    <source>
        <dbReference type="EMBL" id="RAK23523.1"/>
    </source>
</evidence>
<comment type="similarity">
    <text evidence="1 2">Belongs to the short-chain dehydrogenases/reductases (SDR) family.</text>
</comment>
<dbReference type="InterPro" id="IPR020904">
    <property type="entry name" value="Sc_DH/Rdtase_CS"/>
</dbReference>
<dbReference type="Gene3D" id="3.40.50.720">
    <property type="entry name" value="NAD(P)-binding Rossmann-like Domain"/>
    <property type="match status" value="1"/>
</dbReference>
<dbReference type="GO" id="GO:0016616">
    <property type="term" value="F:oxidoreductase activity, acting on the CH-OH group of donors, NAD or NADP as acceptor"/>
    <property type="evidence" value="ECO:0007669"/>
    <property type="project" value="TreeGrafter"/>
</dbReference>
<name>A0A327YRI8_9BACL</name>
<gene>
    <name evidence="3" type="ORF">B0I26_101486</name>
</gene>
<dbReference type="PANTHER" id="PTHR42760">
    <property type="entry name" value="SHORT-CHAIN DEHYDROGENASES/REDUCTASES FAMILY MEMBER"/>
    <property type="match status" value="1"/>
</dbReference>
<organism evidence="3 4">
    <name type="scientific">Paranoxybacillus vitaminiphilus</name>
    <dbReference type="NCBI Taxonomy" id="581036"/>
    <lineage>
        <taxon>Bacteria</taxon>
        <taxon>Bacillati</taxon>
        <taxon>Bacillota</taxon>
        <taxon>Bacilli</taxon>
        <taxon>Bacillales</taxon>
        <taxon>Anoxybacillaceae</taxon>
        <taxon>Paranoxybacillus</taxon>
    </lineage>
</organism>
<dbReference type="EMBL" id="QLMH01000001">
    <property type="protein sequence ID" value="RAK23523.1"/>
    <property type="molecule type" value="Genomic_DNA"/>
</dbReference>
<evidence type="ECO:0000256" key="2">
    <source>
        <dbReference type="RuleBase" id="RU000363"/>
    </source>
</evidence>
<dbReference type="SUPFAM" id="SSF51735">
    <property type="entry name" value="NAD(P)-binding Rossmann-fold domains"/>
    <property type="match status" value="1"/>
</dbReference>
<proteinExistence type="inferred from homology"/>
<comment type="caution">
    <text evidence="3">The sequence shown here is derived from an EMBL/GenBank/DDBJ whole genome shotgun (WGS) entry which is preliminary data.</text>
</comment>
<dbReference type="AlphaFoldDB" id="A0A327YRI8"/>
<evidence type="ECO:0000256" key="1">
    <source>
        <dbReference type="ARBA" id="ARBA00006484"/>
    </source>
</evidence>
<accession>A0A327YRI8</accession>
<evidence type="ECO:0000313" key="4">
    <source>
        <dbReference type="Proteomes" id="UP000248555"/>
    </source>
</evidence>
<dbReference type="Pfam" id="PF00106">
    <property type="entry name" value="adh_short"/>
    <property type="match status" value="1"/>
</dbReference>
<dbReference type="PROSITE" id="PS00061">
    <property type="entry name" value="ADH_SHORT"/>
    <property type="match status" value="1"/>
</dbReference>
<sequence>MFRLDTLKEKVIVITGGSRGIGLASAKLFHELGATIILGSRSIKQHPPLIGERVYAMNVDVANEEDVIRFVEETVEAAGVPDILINAAGVGTFSNALDLESKDFNEMIDVNLKGTFYCCKYFAKKMLTKQSGQMINIVSIAGKEAIPGCAGYSASKFGVLGLTKVLQAELRTEGIQVTALLPGAVRSTFWDGMEQTPDVSKMIPVEVLAQHIVYLAAQPKEASIDEITIMPPLGIL</sequence>
<dbReference type="OrthoDB" id="9775296at2"/>
<keyword evidence="4" id="KW-1185">Reference proteome</keyword>
<dbReference type="PRINTS" id="PR00080">
    <property type="entry name" value="SDRFAMILY"/>
</dbReference>
<dbReference type="CDD" id="cd05233">
    <property type="entry name" value="SDR_c"/>
    <property type="match status" value="1"/>
</dbReference>
<dbReference type="Proteomes" id="UP000248555">
    <property type="component" value="Unassembled WGS sequence"/>
</dbReference>
<dbReference type="PRINTS" id="PR00081">
    <property type="entry name" value="GDHRDH"/>
</dbReference>
<dbReference type="RefSeq" id="WP_111643866.1">
    <property type="nucleotide sequence ID" value="NZ_QLMH01000001.1"/>
</dbReference>
<dbReference type="InterPro" id="IPR002347">
    <property type="entry name" value="SDR_fam"/>
</dbReference>
<reference evidence="3 4" key="1">
    <citation type="submission" date="2018-06" db="EMBL/GenBank/DDBJ databases">
        <title>Genomic Encyclopedia of Type Strains, Phase III (KMG-III): the genomes of soil and plant-associated and newly described type strains.</title>
        <authorList>
            <person name="Whitman W."/>
        </authorList>
    </citation>
    <scope>NUCLEOTIDE SEQUENCE [LARGE SCALE GENOMIC DNA]</scope>
    <source>
        <strain evidence="3 4">CGMCC 1.8979</strain>
    </source>
</reference>
<dbReference type="InterPro" id="IPR036291">
    <property type="entry name" value="NAD(P)-bd_dom_sf"/>
</dbReference>
<protein>
    <submittedName>
        <fullName evidence="3">3-oxoacyl-[acyl-carrier protein] reductase</fullName>
    </submittedName>
</protein>